<comment type="catalytic activity">
    <reaction evidence="10 12">
        <text>ATP + H2O = ADP + phosphate + H(+)</text>
        <dbReference type="Rhea" id="RHEA:13065"/>
        <dbReference type="ChEBI" id="CHEBI:15377"/>
        <dbReference type="ChEBI" id="CHEBI:15378"/>
        <dbReference type="ChEBI" id="CHEBI:30616"/>
        <dbReference type="ChEBI" id="CHEBI:43474"/>
        <dbReference type="ChEBI" id="CHEBI:456216"/>
        <dbReference type="EC" id="5.6.2.3"/>
    </reaction>
</comment>
<evidence type="ECO:0000256" key="8">
    <source>
        <dbReference type="ARBA" id="ARBA00023125"/>
    </source>
</evidence>
<dbReference type="AlphaFoldDB" id="A0A7M1QU25"/>
<dbReference type="Gene3D" id="1.10.860.10">
    <property type="entry name" value="DNAb Helicase, Chain A"/>
    <property type="match status" value="1"/>
</dbReference>
<evidence type="ECO:0000256" key="2">
    <source>
        <dbReference type="ARBA" id="ARBA00022515"/>
    </source>
</evidence>
<evidence type="ECO:0000256" key="5">
    <source>
        <dbReference type="ARBA" id="ARBA00022801"/>
    </source>
</evidence>
<evidence type="ECO:0000256" key="13">
    <source>
        <dbReference type="SAM" id="MobiDB-lite"/>
    </source>
</evidence>
<dbReference type="PROSITE" id="PS51199">
    <property type="entry name" value="SF4_HELICASE"/>
    <property type="match status" value="1"/>
</dbReference>
<evidence type="ECO:0000313" key="14">
    <source>
        <dbReference type="EMBL" id="QOR45642.1"/>
    </source>
</evidence>
<accession>A0A8A5U7J2</accession>
<dbReference type="Pfam" id="PF03796">
    <property type="entry name" value="DnaB_C"/>
    <property type="match status" value="1"/>
</dbReference>
<dbReference type="InterPro" id="IPR036185">
    <property type="entry name" value="DNA_heli_DnaB-like_N_sf"/>
</dbReference>
<evidence type="ECO:0000256" key="1">
    <source>
        <dbReference type="ARBA" id="ARBA00008428"/>
    </source>
</evidence>
<evidence type="ECO:0000256" key="9">
    <source>
        <dbReference type="ARBA" id="ARBA00023235"/>
    </source>
</evidence>
<dbReference type="GO" id="GO:1990077">
    <property type="term" value="C:primosome complex"/>
    <property type="evidence" value="ECO:0007669"/>
    <property type="project" value="UniProtKB-UniRule"/>
</dbReference>
<dbReference type="EC" id="5.6.2.3" evidence="11 12"/>
<dbReference type="PANTHER" id="PTHR30153">
    <property type="entry name" value="REPLICATIVE DNA HELICASE DNAB"/>
    <property type="match status" value="1"/>
</dbReference>
<dbReference type="PANTHER" id="PTHR30153:SF2">
    <property type="entry name" value="REPLICATIVE DNA HELICASE"/>
    <property type="match status" value="1"/>
</dbReference>
<feature type="compositionally biased region" description="Polar residues" evidence="13">
    <location>
        <begin position="9"/>
        <end position="22"/>
    </location>
</feature>
<evidence type="ECO:0000256" key="12">
    <source>
        <dbReference type="RuleBase" id="RU362085"/>
    </source>
</evidence>
<keyword evidence="5 12" id="KW-0378">Hydrolase</keyword>
<name>A0A7M1QU25_9ACTO</name>
<reference evidence="14 15" key="1">
    <citation type="submission" date="2020-10" db="EMBL/GenBank/DDBJ databases">
        <title>Trueperella pecoris sp. nov. isolated from bovine and porcine specimens.</title>
        <authorList>
            <person name="Schoenecker L."/>
            <person name="Schnydrig P."/>
            <person name="Brodard I."/>
            <person name="Thomann A."/>
            <person name="Hemphill A."/>
            <person name="Rodriguez-Campos S."/>
            <person name="Perreten V."/>
            <person name="Jores J."/>
            <person name="Kittl S."/>
        </authorList>
    </citation>
    <scope>NUCLEOTIDE SEQUENCE [LARGE SCALE GENOMIC DNA]</scope>
    <source>
        <strain evidence="14 15">15A0121</strain>
    </source>
</reference>
<dbReference type="InterPro" id="IPR016136">
    <property type="entry name" value="DNA_helicase_N/primase_C"/>
</dbReference>
<keyword evidence="9" id="KW-0413">Isomerase</keyword>
<proteinExistence type="inferred from homology"/>
<dbReference type="InterPro" id="IPR003593">
    <property type="entry name" value="AAA+_ATPase"/>
</dbReference>
<evidence type="ECO:0000256" key="10">
    <source>
        <dbReference type="ARBA" id="ARBA00048954"/>
    </source>
</evidence>
<dbReference type="GO" id="GO:0003677">
    <property type="term" value="F:DNA binding"/>
    <property type="evidence" value="ECO:0007669"/>
    <property type="project" value="UniProtKB-UniRule"/>
</dbReference>
<evidence type="ECO:0000313" key="15">
    <source>
        <dbReference type="Proteomes" id="UP000595053"/>
    </source>
</evidence>
<comment type="function">
    <text evidence="12">The main replicative DNA helicase, it participates in initiation and elongation during chromosome replication. Travels ahead of the DNA replisome, separating dsDNA into templates for DNA synthesis. A processive ATP-dependent 5'-3' DNA helicase it has DNA-dependent ATPase activity.</text>
</comment>
<sequence length="462" mass="50768">MCIERVETGRNSGGSVNEVSSASFDRIPPQDIEAERSVLGGMMINKDAIADVLEILKAEDFYRPAHSLVYSAVLDLFSRGEPADAITVAAEIARRGELERVGGRTYIFDLVNGVPTAANSGYYAHIVREQAQLRSLIEVGTRITQLGYTTDGADVAELLNMAQAEVFNMTESRTKNDYATFREIIPGLVEELETNASRDGAVAGLATGFHDLDAVLNGLRPGQMVIVAARPGMGKTTIAMDFCRHIAFRENKPVAFFSLEMGRTELAMRVLAAESEVPLGALISGDIRQNQWERISRTIERIADGPLFVDDSPNLTMMEIRAKSRRMRQQNHIELIVIDYLQLLTSGGRSPESRQQEVSEFSRSIKLLAKELGVPIIAIAQLNRNPEQRNDKTPQVSDLRESGSLEQDADVVMLINRPQAEDGSLDQPPAEVIVGKNRSGPTAKIELAFQGNYTRFASFGGE</sequence>
<evidence type="ECO:0000256" key="6">
    <source>
        <dbReference type="ARBA" id="ARBA00022806"/>
    </source>
</evidence>
<dbReference type="GO" id="GO:0005829">
    <property type="term" value="C:cytosol"/>
    <property type="evidence" value="ECO:0007669"/>
    <property type="project" value="TreeGrafter"/>
</dbReference>
<protein>
    <recommendedName>
        <fullName evidence="11 12">Replicative DNA helicase</fullName>
        <ecNumber evidence="11 12">5.6.2.3</ecNumber>
    </recommendedName>
</protein>
<keyword evidence="7 12" id="KW-0067">ATP-binding</keyword>
<dbReference type="GO" id="GO:0005524">
    <property type="term" value="F:ATP binding"/>
    <property type="evidence" value="ECO:0007669"/>
    <property type="project" value="UniProtKB-UniRule"/>
</dbReference>
<dbReference type="Gene3D" id="3.40.50.300">
    <property type="entry name" value="P-loop containing nucleotide triphosphate hydrolases"/>
    <property type="match status" value="1"/>
</dbReference>
<dbReference type="SMART" id="SM00382">
    <property type="entry name" value="AAA"/>
    <property type="match status" value="1"/>
</dbReference>
<dbReference type="SUPFAM" id="SSF48024">
    <property type="entry name" value="N-terminal domain of DnaB helicase"/>
    <property type="match status" value="1"/>
</dbReference>
<dbReference type="NCBIfam" id="TIGR00665">
    <property type="entry name" value="DnaB"/>
    <property type="match status" value="1"/>
</dbReference>
<evidence type="ECO:0000256" key="4">
    <source>
        <dbReference type="ARBA" id="ARBA00022741"/>
    </source>
</evidence>
<comment type="similarity">
    <text evidence="1 12">Belongs to the helicase family. DnaB subfamily.</text>
</comment>
<keyword evidence="2 12" id="KW-0639">Primosome</keyword>
<keyword evidence="6 12" id="KW-0347">Helicase</keyword>
<keyword evidence="15" id="KW-1185">Reference proteome</keyword>
<evidence type="ECO:0000256" key="3">
    <source>
        <dbReference type="ARBA" id="ARBA00022705"/>
    </source>
</evidence>
<dbReference type="Proteomes" id="UP000595053">
    <property type="component" value="Chromosome"/>
</dbReference>
<accession>A0A7M1QU25</accession>
<gene>
    <name evidence="14" type="primary">dnaB</name>
    <name evidence="14" type="ORF">INS88_10430</name>
</gene>
<evidence type="ECO:0000256" key="11">
    <source>
        <dbReference type="NCBIfam" id="TIGR00665"/>
    </source>
</evidence>
<dbReference type="FunFam" id="3.40.50.300:FF:000351">
    <property type="entry name" value="Replicative DNA helicase"/>
    <property type="match status" value="1"/>
</dbReference>
<dbReference type="CDD" id="cd00984">
    <property type="entry name" value="DnaB_C"/>
    <property type="match status" value="1"/>
</dbReference>
<dbReference type="Pfam" id="PF00772">
    <property type="entry name" value="DnaB"/>
    <property type="match status" value="1"/>
</dbReference>
<organism evidence="14 15">
    <name type="scientific">Trueperella pecoris</name>
    <dbReference type="NCBI Taxonomy" id="2733571"/>
    <lineage>
        <taxon>Bacteria</taxon>
        <taxon>Bacillati</taxon>
        <taxon>Actinomycetota</taxon>
        <taxon>Actinomycetes</taxon>
        <taxon>Actinomycetales</taxon>
        <taxon>Actinomycetaceae</taxon>
        <taxon>Trueperella</taxon>
    </lineage>
</organism>
<dbReference type="InterPro" id="IPR007694">
    <property type="entry name" value="DNA_helicase_DnaB-like_C"/>
</dbReference>
<keyword evidence="8 12" id="KW-0238">DNA-binding</keyword>
<dbReference type="InterPro" id="IPR007693">
    <property type="entry name" value="DNA_helicase_DnaB-like_N"/>
</dbReference>
<dbReference type="InterPro" id="IPR007692">
    <property type="entry name" value="DNA_helicase_DnaB"/>
</dbReference>
<dbReference type="GO" id="GO:0006269">
    <property type="term" value="P:DNA replication, synthesis of primer"/>
    <property type="evidence" value="ECO:0007669"/>
    <property type="project" value="UniProtKB-UniRule"/>
</dbReference>
<keyword evidence="4 12" id="KW-0547">Nucleotide-binding</keyword>
<dbReference type="EMBL" id="CP063213">
    <property type="protein sequence ID" value="QOR45642.1"/>
    <property type="molecule type" value="Genomic_DNA"/>
</dbReference>
<keyword evidence="3 12" id="KW-0235">DNA replication</keyword>
<dbReference type="SUPFAM" id="SSF52540">
    <property type="entry name" value="P-loop containing nucleoside triphosphate hydrolases"/>
    <property type="match status" value="1"/>
</dbReference>
<dbReference type="GO" id="GO:0043139">
    <property type="term" value="F:5'-3' DNA helicase activity"/>
    <property type="evidence" value="ECO:0007669"/>
    <property type="project" value="UniProtKB-EC"/>
</dbReference>
<dbReference type="InterPro" id="IPR027417">
    <property type="entry name" value="P-loop_NTPase"/>
</dbReference>
<feature type="region of interest" description="Disordered" evidence="13">
    <location>
        <begin position="1"/>
        <end position="22"/>
    </location>
</feature>
<evidence type="ECO:0000256" key="7">
    <source>
        <dbReference type="ARBA" id="ARBA00022840"/>
    </source>
</evidence>
<dbReference type="FunFam" id="1.10.860.10:FF:000001">
    <property type="entry name" value="Replicative DNA helicase"/>
    <property type="match status" value="1"/>
</dbReference>
<dbReference type="GO" id="GO:0016787">
    <property type="term" value="F:hydrolase activity"/>
    <property type="evidence" value="ECO:0007669"/>
    <property type="project" value="UniProtKB-KW"/>
</dbReference>